<dbReference type="SUPFAM" id="SSF55811">
    <property type="entry name" value="Nudix"/>
    <property type="match status" value="1"/>
</dbReference>
<evidence type="ECO:0000256" key="4">
    <source>
        <dbReference type="RuleBase" id="RU003476"/>
    </source>
</evidence>
<comment type="caution">
    <text evidence="6">The sequence shown here is derived from an EMBL/GenBank/DDBJ whole genome shotgun (WGS) entry which is preliminary data.</text>
</comment>
<dbReference type="PANTHER" id="PTHR43046:SF12">
    <property type="entry name" value="GDP-MANNOSE MANNOSYL HYDROLASE"/>
    <property type="match status" value="1"/>
</dbReference>
<dbReference type="PANTHER" id="PTHR43046">
    <property type="entry name" value="GDP-MANNOSE MANNOSYL HYDROLASE"/>
    <property type="match status" value="1"/>
</dbReference>
<feature type="domain" description="Nudix hydrolase" evidence="5">
    <location>
        <begin position="1"/>
        <end position="129"/>
    </location>
</feature>
<dbReference type="InterPro" id="IPR015797">
    <property type="entry name" value="NUDIX_hydrolase-like_dom_sf"/>
</dbReference>
<comment type="similarity">
    <text evidence="4">Belongs to the Nudix hydrolase family.</text>
</comment>
<gene>
    <name evidence="6" type="ORF">UW78_C0002G0007</name>
</gene>
<protein>
    <recommendedName>
        <fullName evidence="5">Nudix hydrolase domain-containing protein</fullName>
    </recommendedName>
</protein>
<accession>A0A0G1KEJ8</accession>
<evidence type="ECO:0000313" key="7">
    <source>
        <dbReference type="Proteomes" id="UP000034595"/>
    </source>
</evidence>
<dbReference type="EMBL" id="LCJQ01000002">
    <property type="protein sequence ID" value="KKT82126.1"/>
    <property type="molecule type" value="Genomic_DNA"/>
</dbReference>
<proteinExistence type="inferred from homology"/>
<dbReference type="InterPro" id="IPR020084">
    <property type="entry name" value="NUDIX_hydrolase_CS"/>
</dbReference>
<evidence type="ECO:0000256" key="3">
    <source>
        <dbReference type="ARBA" id="ARBA00022842"/>
    </source>
</evidence>
<sequence length="151" mass="17416">MDAYVGVVLIDAKERVFLIKEDDKNHISRGRWNLPGGSVDRNESLPEAALRETKEETGCDVRITSLLGVYECKKSDKNWLYVVFEARLAKERRGRPVDPEVKEGKWFTKNEFLHLDSSQIVHPDMQLVYNVAIGERGLDINCVKYINYDDQ</sequence>
<evidence type="ECO:0000256" key="2">
    <source>
        <dbReference type="ARBA" id="ARBA00022801"/>
    </source>
</evidence>
<dbReference type="InterPro" id="IPR020476">
    <property type="entry name" value="Nudix_hydrolase"/>
</dbReference>
<dbReference type="Gene3D" id="3.90.79.10">
    <property type="entry name" value="Nucleoside Triphosphate Pyrophosphohydrolase"/>
    <property type="match status" value="1"/>
</dbReference>
<dbReference type="PROSITE" id="PS00893">
    <property type="entry name" value="NUDIX_BOX"/>
    <property type="match status" value="1"/>
</dbReference>
<reference evidence="6 7" key="1">
    <citation type="journal article" date="2015" name="Nature">
        <title>rRNA introns, odd ribosomes, and small enigmatic genomes across a large radiation of phyla.</title>
        <authorList>
            <person name="Brown C.T."/>
            <person name="Hug L.A."/>
            <person name="Thomas B.C."/>
            <person name="Sharon I."/>
            <person name="Castelle C.J."/>
            <person name="Singh A."/>
            <person name="Wilkins M.J."/>
            <person name="Williams K.H."/>
            <person name="Banfield J.F."/>
        </authorList>
    </citation>
    <scope>NUCLEOTIDE SEQUENCE [LARGE SCALE GENOMIC DNA]</scope>
</reference>
<dbReference type="CDD" id="cd02883">
    <property type="entry name" value="NUDIX_Hydrolase"/>
    <property type="match status" value="1"/>
</dbReference>
<evidence type="ECO:0000259" key="5">
    <source>
        <dbReference type="PROSITE" id="PS51462"/>
    </source>
</evidence>
<name>A0A0G1KEJ8_9BACT</name>
<evidence type="ECO:0000256" key="1">
    <source>
        <dbReference type="ARBA" id="ARBA00001946"/>
    </source>
</evidence>
<organism evidence="6 7">
    <name type="scientific">Candidatus Azambacteria bacterium GW2011_GWA1_44_9</name>
    <dbReference type="NCBI Taxonomy" id="1618610"/>
    <lineage>
        <taxon>Bacteria</taxon>
        <taxon>Candidatus Azamiibacteriota</taxon>
    </lineage>
</organism>
<dbReference type="PRINTS" id="PR00502">
    <property type="entry name" value="NUDIXFAMILY"/>
</dbReference>
<keyword evidence="3" id="KW-0460">Magnesium</keyword>
<dbReference type="Proteomes" id="UP000034595">
    <property type="component" value="Unassembled WGS sequence"/>
</dbReference>
<comment type="cofactor">
    <cofactor evidence="1">
        <name>Mg(2+)</name>
        <dbReference type="ChEBI" id="CHEBI:18420"/>
    </cofactor>
</comment>
<dbReference type="AlphaFoldDB" id="A0A0G1KEJ8"/>
<evidence type="ECO:0000313" key="6">
    <source>
        <dbReference type="EMBL" id="KKT82126.1"/>
    </source>
</evidence>
<dbReference type="InterPro" id="IPR000086">
    <property type="entry name" value="NUDIX_hydrolase_dom"/>
</dbReference>
<keyword evidence="2 4" id="KW-0378">Hydrolase</keyword>
<dbReference type="PROSITE" id="PS51462">
    <property type="entry name" value="NUDIX"/>
    <property type="match status" value="1"/>
</dbReference>
<dbReference type="Pfam" id="PF00293">
    <property type="entry name" value="NUDIX"/>
    <property type="match status" value="1"/>
</dbReference>
<dbReference type="GO" id="GO:0016787">
    <property type="term" value="F:hydrolase activity"/>
    <property type="evidence" value="ECO:0007669"/>
    <property type="project" value="UniProtKB-KW"/>
</dbReference>